<feature type="transmembrane region" description="Helical" evidence="2">
    <location>
        <begin position="36"/>
        <end position="56"/>
    </location>
</feature>
<evidence type="ECO:0000313" key="4">
    <source>
        <dbReference type="Proteomes" id="UP000030408"/>
    </source>
</evidence>
<gene>
    <name evidence="3" type="ORF">CD33_14080</name>
</gene>
<reference evidence="3 4" key="1">
    <citation type="submission" date="2014-02" db="EMBL/GenBank/DDBJ databases">
        <title>Draft genome sequence of Lysinibacillus sinduriensis JCM 15800.</title>
        <authorList>
            <person name="Zhang F."/>
            <person name="Wang G."/>
            <person name="Zhang L."/>
        </authorList>
    </citation>
    <scope>NUCLEOTIDE SEQUENCE [LARGE SCALE GENOMIC DNA]</scope>
    <source>
        <strain evidence="3 4">JCM 15800</strain>
    </source>
</reference>
<keyword evidence="2" id="KW-0472">Membrane</keyword>
<feature type="transmembrane region" description="Helical" evidence="2">
    <location>
        <begin position="12"/>
        <end position="30"/>
    </location>
</feature>
<name>A0A0A3HX03_9BACL</name>
<feature type="coiled-coil region" evidence="1">
    <location>
        <begin position="91"/>
        <end position="118"/>
    </location>
</feature>
<dbReference type="RefSeq" id="WP_036201488.1">
    <property type="nucleotide sequence ID" value="NZ_AVCY01000003.1"/>
</dbReference>
<sequence length="217" mass="25582">MFKNWTNRDWFWLSSYFIFIVILLLANFYLEWETNLSIISSATSIALAILAIFLSLKQDSENKISSDTKHLDLSKQLRELSLSIINKQDGITEVLNNVEKSVDTNNELEEKQENYTHEQLLEYGEKVKKETIQKFEKELNKQMLKNYEDLDRIQKGFTNSGKRDPKEIIKNYIESVSHYTIEDVQFHLRGYGIEMSTRAIKVILNMIKKEVNNKFEL</sequence>
<keyword evidence="2" id="KW-1133">Transmembrane helix</keyword>
<dbReference type="AlphaFoldDB" id="A0A0A3HX03"/>
<dbReference type="Proteomes" id="UP000030408">
    <property type="component" value="Unassembled WGS sequence"/>
</dbReference>
<keyword evidence="1" id="KW-0175">Coiled coil</keyword>
<protein>
    <submittedName>
        <fullName evidence="3">Uncharacterized protein</fullName>
    </submittedName>
</protein>
<keyword evidence="2" id="KW-0812">Transmembrane</keyword>
<evidence type="ECO:0000256" key="2">
    <source>
        <dbReference type="SAM" id="Phobius"/>
    </source>
</evidence>
<dbReference type="eggNOG" id="ENOG502ZU4M">
    <property type="taxonomic scope" value="Bacteria"/>
</dbReference>
<organism evidence="3 4">
    <name type="scientific">Ureibacillus sinduriensis BLB-1 = JCM 15800</name>
    <dbReference type="NCBI Taxonomy" id="1384057"/>
    <lineage>
        <taxon>Bacteria</taxon>
        <taxon>Bacillati</taxon>
        <taxon>Bacillota</taxon>
        <taxon>Bacilli</taxon>
        <taxon>Bacillales</taxon>
        <taxon>Caryophanaceae</taxon>
        <taxon>Ureibacillus</taxon>
    </lineage>
</organism>
<evidence type="ECO:0000256" key="1">
    <source>
        <dbReference type="SAM" id="Coils"/>
    </source>
</evidence>
<keyword evidence="4" id="KW-1185">Reference proteome</keyword>
<accession>A0A0A3HX03</accession>
<dbReference type="OrthoDB" id="10006691at2"/>
<dbReference type="EMBL" id="JPVO01000053">
    <property type="protein sequence ID" value="KGR74883.1"/>
    <property type="molecule type" value="Genomic_DNA"/>
</dbReference>
<proteinExistence type="predicted"/>
<dbReference type="STRING" id="1384057.CD33_14080"/>
<comment type="caution">
    <text evidence="3">The sequence shown here is derived from an EMBL/GenBank/DDBJ whole genome shotgun (WGS) entry which is preliminary data.</text>
</comment>
<evidence type="ECO:0000313" key="3">
    <source>
        <dbReference type="EMBL" id="KGR74883.1"/>
    </source>
</evidence>